<accession>A0A1H8JFQ1</accession>
<evidence type="ECO:0000313" key="2">
    <source>
        <dbReference type="Proteomes" id="UP000199512"/>
    </source>
</evidence>
<sequence length="118" mass="13680">MPKNELGKVYDALKVRVKEEGFEIENDREYYLLIGQLLQFYKKCNNKAPFNFNTYADAKTDRVLKNKLDQILKHFNFGNTNTGVLLEKCYLKVKEYTPQNKGAADQTYLVGGTVLELF</sequence>
<dbReference type="EMBL" id="FODF01000014">
    <property type="protein sequence ID" value="SEN79673.1"/>
    <property type="molecule type" value="Genomic_DNA"/>
</dbReference>
<keyword evidence="2" id="KW-1185">Reference proteome</keyword>
<dbReference type="AlphaFoldDB" id="A0A1H8JFQ1"/>
<evidence type="ECO:0000313" key="1">
    <source>
        <dbReference type="EMBL" id="SEN79673.1"/>
    </source>
</evidence>
<dbReference type="Proteomes" id="UP000199512">
    <property type="component" value="Unassembled WGS sequence"/>
</dbReference>
<proteinExistence type="predicted"/>
<dbReference type="STRING" id="215200.SAMN05216454_1143"/>
<gene>
    <name evidence="1" type="ORF">SAMN05216454_1143</name>
</gene>
<reference evidence="1 2" key="1">
    <citation type="submission" date="2016-10" db="EMBL/GenBank/DDBJ databases">
        <authorList>
            <person name="de Groot N.N."/>
        </authorList>
    </citation>
    <scope>NUCLEOTIDE SEQUENCE [LARGE SCALE GENOMIC DNA]</scope>
    <source>
        <strain evidence="1 2">Calf135</strain>
    </source>
</reference>
<dbReference type="RefSeq" id="WP_091975908.1">
    <property type="nucleotide sequence ID" value="NZ_FODF01000014.1"/>
</dbReference>
<protein>
    <submittedName>
        <fullName evidence="1">Uncharacterized protein</fullName>
    </submittedName>
</protein>
<name>A0A1H8JFQ1_9FIRM</name>
<organism evidence="1 2">
    <name type="scientific">Peptostreptococcus russellii</name>
    <dbReference type="NCBI Taxonomy" id="215200"/>
    <lineage>
        <taxon>Bacteria</taxon>
        <taxon>Bacillati</taxon>
        <taxon>Bacillota</taxon>
        <taxon>Clostridia</taxon>
        <taxon>Peptostreptococcales</taxon>
        <taxon>Peptostreptococcaceae</taxon>
        <taxon>Peptostreptococcus</taxon>
    </lineage>
</organism>